<feature type="compositionally biased region" description="Low complexity" evidence="2">
    <location>
        <begin position="1"/>
        <end position="26"/>
    </location>
</feature>
<feature type="compositionally biased region" description="Low complexity" evidence="2">
    <location>
        <begin position="301"/>
        <end position="328"/>
    </location>
</feature>
<protein>
    <recommendedName>
        <fullName evidence="3">CCHC-type domain-containing protein</fullName>
    </recommendedName>
</protein>
<feature type="compositionally biased region" description="Polar residues" evidence="2">
    <location>
        <begin position="27"/>
        <end position="39"/>
    </location>
</feature>
<evidence type="ECO:0000259" key="3">
    <source>
        <dbReference type="PROSITE" id="PS50158"/>
    </source>
</evidence>
<feature type="region of interest" description="Disordered" evidence="2">
    <location>
        <begin position="1"/>
        <end position="56"/>
    </location>
</feature>
<dbReference type="InterPro" id="IPR036875">
    <property type="entry name" value="Znf_CCHC_sf"/>
</dbReference>
<reference evidence="4 5" key="1">
    <citation type="submission" date="2015-09" db="EMBL/GenBank/DDBJ databases">
        <title>Draft genome of a European isolate of the apple canker pathogen Neonectria ditissima.</title>
        <authorList>
            <person name="Gomez-Cortecero A."/>
            <person name="Harrison R.J."/>
            <person name="Armitage A.D."/>
        </authorList>
    </citation>
    <scope>NUCLEOTIDE SEQUENCE [LARGE SCALE GENOMIC DNA]</scope>
    <source>
        <strain evidence="4 5">R09/05</strain>
    </source>
</reference>
<feature type="region of interest" description="Disordered" evidence="2">
    <location>
        <begin position="298"/>
        <end position="333"/>
    </location>
</feature>
<dbReference type="Pfam" id="PF00098">
    <property type="entry name" value="zf-CCHC"/>
    <property type="match status" value="1"/>
</dbReference>
<sequence length="393" mass="44110">MTTTNNPPGTPPTSSGSHPTSSGDPTISQTQDRQPESQTLPLNPPFNYNLNPPSEHDDALAEEAELNLRIKNLQASQRISRKRHWLELIDAGITPDFDPDREPQPAKQTRHEHDANTQHTPDYNIGKLILKTPRYSAKSWTELRIYLTDLDSRFLLHPSSFHTDLPKVLLASSCLEGSVKLRWTSFLNNDRRGQINEITWNDYLTWVKGTIDDDSTRCLETTAKLARCYMKPGQTVRNFLDYYEALEAELPDRLPDSYRVCSAIHRLTPALRTQVVSREIPSTWQKFVSSVTQAETILGRPNSSNSNTHSSPASSTTPNTNPTNTPAAPQAPRRPYRGIVTCYKCGEEGHISTKCFKPDCETCKSNRHTTNRHLASHDPATPATAPNNVRFAS</sequence>
<dbReference type="SUPFAM" id="SSF57756">
    <property type="entry name" value="Retrovirus zinc finger-like domains"/>
    <property type="match status" value="1"/>
</dbReference>
<dbReference type="EMBL" id="LKCW01000422">
    <property type="protein sequence ID" value="KPM34042.1"/>
    <property type="molecule type" value="Genomic_DNA"/>
</dbReference>
<evidence type="ECO:0000313" key="4">
    <source>
        <dbReference type="EMBL" id="KPM34042.1"/>
    </source>
</evidence>
<organism evidence="4 5">
    <name type="scientific">Neonectria ditissima</name>
    <dbReference type="NCBI Taxonomy" id="78410"/>
    <lineage>
        <taxon>Eukaryota</taxon>
        <taxon>Fungi</taxon>
        <taxon>Dikarya</taxon>
        <taxon>Ascomycota</taxon>
        <taxon>Pezizomycotina</taxon>
        <taxon>Sordariomycetes</taxon>
        <taxon>Hypocreomycetidae</taxon>
        <taxon>Hypocreales</taxon>
        <taxon>Nectriaceae</taxon>
        <taxon>Neonectria</taxon>
    </lineage>
</organism>
<dbReference type="Proteomes" id="UP000050424">
    <property type="component" value="Unassembled WGS sequence"/>
</dbReference>
<dbReference type="GO" id="GO:0008270">
    <property type="term" value="F:zinc ion binding"/>
    <property type="evidence" value="ECO:0007669"/>
    <property type="project" value="UniProtKB-KW"/>
</dbReference>
<dbReference type="STRING" id="78410.A0A0P7B583"/>
<feature type="domain" description="CCHC-type" evidence="3">
    <location>
        <begin position="342"/>
        <end position="355"/>
    </location>
</feature>
<name>A0A0P7B583_9HYPO</name>
<keyword evidence="1" id="KW-0863">Zinc-finger</keyword>
<proteinExistence type="predicted"/>
<feature type="non-terminal residue" evidence="4">
    <location>
        <position position="393"/>
    </location>
</feature>
<gene>
    <name evidence="4" type="ORF">AK830_g12530</name>
</gene>
<feature type="compositionally biased region" description="Basic and acidic residues" evidence="2">
    <location>
        <begin position="98"/>
        <end position="116"/>
    </location>
</feature>
<dbReference type="OrthoDB" id="427960at2759"/>
<dbReference type="GO" id="GO:0003676">
    <property type="term" value="F:nucleic acid binding"/>
    <property type="evidence" value="ECO:0007669"/>
    <property type="project" value="InterPro"/>
</dbReference>
<keyword evidence="1" id="KW-0862">Zinc</keyword>
<dbReference type="SMART" id="SM00343">
    <property type="entry name" value="ZnF_C2HC"/>
    <property type="match status" value="1"/>
</dbReference>
<evidence type="ECO:0000256" key="1">
    <source>
        <dbReference type="PROSITE-ProRule" id="PRU00047"/>
    </source>
</evidence>
<keyword evidence="5" id="KW-1185">Reference proteome</keyword>
<accession>A0A0P7B583</accession>
<comment type="caution">
    <text evidence="4">The sequence shown here is derived from an EMBL/GenBank/DDBJ whole genome shotgun (WGS) entry which is preliminary data.</text>
</comment>
<feature type="region of interest" description="Disordered" evidence="2">
    <location>
        <begin position="371"/>
        <end position="393"/>
    </location>
</feature>
<feature type="region of interest" description="Disordered" evidence="2">
    <location>
        <begin position="95"/>
        <end position="120"/>
    </location>
</feature>
<keyword evidence="1" id="KW-0479">Metal-binding</keyword>
<dbReference type="Gene3D" id="4.10.60.10">
    <property type="entry name" value="Zinc finger, CCHC-type"/>
    <property type="match status" value="1"/>
</dbReference>
<evidence type="ECO:0000313" key="5">
    <source>
        <dbReference type="Proteomes" id="UP000050424"/>
    </source>
</evidence>
<dbReference type="AlphaFoldDB" id="A0A0P7B583"/>
<dbReference type="InterPro" id="IPR001878">
    <property type="entry name" value="Znf_CCHC"/>
</dbReference>
<dbReference type="PROSITE" id="PS50158">
    <property type="entry name" value="ZF_CCHC"/>
    <property type="match status" value="1"/>
</dbReference>
<evidence type="ECO:0000256" key="2">
    <source>
        <dbReference type="SAM" id="MobiDB-lite"/>
    </source>
</evidence>